<dbReference type="GO" id="GO:0005634">
    <property type="term" value="C:nucleus"/>
    <property type="evidence" value="ECO:0007669"/>
    <property type="project" value="TreeGrafter"/>
</dbReference>
<feature type="compositionally biased region" description="Polar residues" evidence="7">
    <location>
        <begin position="11"/>
        <end position="27"/>
    </location>
</feature>
<dbReference type="PROSITE" id="PS50157">
    <property type="entry name" value="ZINC_FINGER_C2H2_2"/>
    <property type="match status" value="2"/>
</dbReference>
<dbReference type="AlphaFoldDB" id="A0A5N5XB72"/>
<evidence type="ECO:0000259" key="8">
    <source>
        <dbReference type="PROSITE" id="PS50157"/>
    </source>
</evidence>
<evidence type="ECO:0000256" key="6">
    <source>
        <dbReference type="PROSITE-ProRule" id="PRU00042"/>
    </source>
</evidence>
<gene>
    <name evidence="9" type="ORF">BDV29DRAFT_59100</name>
</gene>
<keyword evidence="2" id="KW-0677">Repeat</keyword>
<protein>
    <recommendedName>
        <fullName evidence="8">C2H2-type domain-containing protein</fullName>
    </recommendedName>
</protein>
<dbReference type="Gene3D" id="3.30.160.60">
    <property type="entry name" value="Classic Zinc Finger"/>
    <property type="match status" value="1"/>
</dbReference>
<keyword evidence="4" id="KW-0862">Zinc</keyword>
<dbReference type="PANTHER" id="PTHR24393">
    <property type="entry name" value="ZINC FINGER PROTEIN"/>
    <property type="match status" value="1"/>
</dbReference>
<organism evidence="9 10">
    <name type="scientific">Aspergillus leporis</name>
    <dbReference type="NCBI Taxonomy" id="41062"/>
    <lineage>
        <taxon>Eukaryota</taxon>
        <taxon>Fungi</taxon>
        <taxon>Dikarya</taxon>
        <taxon>Ascomycota</taxon>
        <taxon>Pezizomycotina</taxon>
        <taxon>Eurotiomycetes</taxon>
        <taxon>Eurotiomycetidae</taxon>
        <taxon>Eurotiales</taxon>
        <taxon>Aspergillaceae</taxon>
        <taxon>Aspergillus</taxon>
        <taxon>Aspergillus subgen. Circumdati</taxon>
    </lineage>
</organism>
<name>A0A5N5XB72_9EURO</name>
<feature type="region of interest" description="Disordered" evidence="7">
    <location>
        <begin position="62"/>
        <end position="87"/>
    </location>
</feature>
<feature type="region of interest" description="Disordered" evidence="7">
    <location>
        <begin position="211"/>
        <end position="267"/>
    </location>
</feature>
<dbReference type="SUPFAM" id="SSF57667">
    <property type="entry name" value="beta-beta-alpha zinc fingers"/>
    <property type="match status" value="1"/>
</dbReference>
<dbReference type="PROSITE" id="PS00028">
    <property type="entry name" value="ZINC_FINGER_C2H2_1"/>
    <property type="match status" value="1"/>
</dbReference>
<evidence type="ECO:0000256" key="7">
    <source>
        <dbReference type="SAM" id="MobiDB-lite"/>
    </source>
</evidence>
<dbReference type="GO" id="GO:0001228">
    <property type="term" value="F:DNA-binding transcription activator activity, RNA polymerase II-specific"/>
    <property type="evidence" value="ECO:0007669"/>
    <property type="project" value="TreeGrafter"/>
</dbReference>
<dbReference type="SMART" id="SM00355">
    <property type="entry name" value="ZnF_C2H2"/>
    <property type="match status" value="2"/>
</dbReference>
<evidence type="ECO:0000256" key="2">
    <source>
        <dbReference type="ARBA" id="ARBA00022737"/>
    </source>
</evidence>
<dbReference type="OrthoDB" id="6365676at2759"/>
<feature type="region of interest" description="Disordered" evidence="7">
    <location>
        <begin position="102"/>
        <end position="150"/>
    </location>
</feature>
<dbReference type="Proteomes" id="UP000326565">
    <property type="component" value="Unassembled WGS sequence"/>
</dbReference>
<keyword evidence="1" id="KW-0479">Metal-binding</keyword>
<accession>A0A5N5XB72</accession>
<sequence length="267" mass="29595">MASCKSGFVSILNNDDNPSFTVRSSPRLTRHHSTSSYPYPTEPRRDVSGSYYRYGYAHSDSFSASRQPFDPVSEAAQPTSPGSSDCSYDYMSSAGSGYYYQPGHQEHHAYQPSPVSSATKTAEKRLSANSVSDPPSPPASISGSRDSMTAKVNRKNKYPCPFATSHNCSATFTTSGHAARHGKKHTGEKSVHCPICNKAFTRKDNMKQHIRTHRTHSEDRPTASVERDTEASNRWPERRDSPLYNHHRSASQSQMDGNAYGSMTTMR</sequence>
<proteinExistence type="predicted"/>
<dbReference type="PANTHER" id="PTHR24393:SF34">
    <property type="entry name" value="PR_SET DOMAIN 13"/>
    <property type="match status" value="1"/>
</dbReference>
<keyword evidence="5" id="KW-0539">Nucleus</keyword>
<feature type="compositionally biased region" description="Polar residues" evidence="7">
    <location>
        <begin position="127"/>
        <end position="147"/>
    </location>
</feature>
<keyword evidence="3 6" id="KW-0863">Zinc-finger</keyword>
<reference evidence="9 10" key="1">
    <citation type="submission" date="2019-04" db="EMBL/GenBank/DDBJ databases">
        <title>Friends and foes A comparative genomics study of 23 Aspergillus species from section Flavi.</title>
        <authorList>
            <consortium name="DOE Joint Genome Institute"/>
            <person name="Kjaerbolling I."/>
            <person name="Vesth T."/>
            <person name="Frisvad J.C."/>
            <person name="Nybo J.L."/>
            <person name="Theobald S."/>
            <person name="Kildgaard S."/>
            <person name="Isbrandt T."/>
            <person name="Kuo A."/>
            <person name="Sato A."/>
            <person name="Lyhne E.K."/>
            <person name="Kogle M.E."/>
            <person name="Wiebenga A."/>
            <person name="Kun R.S."/>
            <person name="Lubbers R.J."/>
            <person name="Makela M.R."/>
            <person name="Barry K."/>
            <person name="Chovatia M."/>
            <person name="Clum A."/>
            <person name="Daum C."/>
            <person name="Haridas S."/>
            <person name="He G."/>
            <person name="LaButti K."/>
            <person name="Lipzen A."/>
            <person name="Mondo S."/>
            <person name="Riley R."/>
            <person name="Salamov A."/>
            <person name="Simmons B.A."/>
            <person name="Magnuson J.K."/>
            <person name="Henrissat B."/>
            <person name="Mortensen U.H."/>
            <person name="Larsen T.O."/>
            <person name="Devries R.P."/>
            <person name="Grigoriev I.V."/>
            <person name="Machida M."/>
            <person name="Baker S.E."/>
            <person name="Andersen M.R."/>
        </authorList>
    </citation>
    <scope>NUCLEOTIDE SEQUENCE [LARGE SCALE GENOMIC DNA]</scope>
    <source>
        <strain evidence="9 10">CBS 151.66</strain>
    </source>
</reference>
<evidence type="ECO:0000256" key="1">
    <source>
        <dbReference type="ARBA" id="ARBA00022723"/>
    </source>
</evidence>
<dbReference type="GO" id="GO:0000978">
    <property type="term" value="F:RNA polymerase II cis-regulatory region sequence-specific DNA binding"/>
    <property type="evidence" value="ECO:0007669"/>
    <property type="project" value="TreeGrafter"/>
</dbReference>
<evidence type="ECO:0000313" key="9">
    <source>
        <dbReference type="EMBL" id="KAB8077375.1"/>
    </source>
</evidence>
<feature type="domain" description="C2H2-type" evidence="8">
    <location>
        <begin position="191"/>
        <end position="221"/>
    </location>
</feature>
<evidence type="ECO:0000256" key="5">
    <source>
        <dbReference type="ARBA" id="ARBA00023242"/>
    </source>
</evidence>
<feature type="compositionally biased region" description="Polar residues" evidence="7">
    <location>
        <begin position="250"/>
        <end position="267"/>
    </location>
</feature>
<keyword evidence="10" id="KW-1185">Reference proteome</keyword>
<evidence type="ECO:0000256" key="3">
    <source>
        <dbReference type="ARBA" id="ARBA00022771"/>
    </source>
</evidence>
<evidence type="ECO:0000256" key="4">
    <source>
        <dbReference type="ARBA" id="ARBA00022833"/>
    </source>
</evidence>
<feature type="compositionally biased region" description="Basic and acidic residues" evidence="7">
    <location>
        <begin position="215"/>
        <end position="241"/>
    </location>
</feature>
<dbReference type="EMBL" id="ML732169">
    <property type="protein sequence ID" value="KAB8077375.1"/>
    <property type="molecule type" value="Genomic_DNA"/>
</dbReference>
<dbReference type="InterPro" id="IPR013087">
    <property type="entry name" value="Znf_C2H2_type"/>
</dbReference>
<dbReference type="InterPro" id="IPR036236">
    <property type="entry name" value="Znf_C2H2_sf"/>
</dbReference>
<dbReference type="GO" id="GO:0008270">
    <property type="term" value="F:zinc ion binding"/>
    <property type="evidence" value="ECO:0007669"/>
    <property type="project" value="UniProtKB-KW"/>
</dbReference>
<evidence type="ECO:0000313" key="10">
    <source>
        <dbReference type="Proteomes" id="UP000326565"/>
    </source>
</evidence>
<dbReference type="Pfam" id="PF00096">
    <property type="entry name" value="zf-C2H2"/>
    <property type="match status" value="1"/>
</dbReference>
<dbReference type="FunFam" id="3.30.160.60:FF:001067">
    <property type="entry name" value="C2H2 transcription factor (Egr2)"/>
    <property type="match status" value="1"/>
</dbReference>
<feature type="compositionally biased region" description="Polar residues" evidence="7">
    <location>
        <begin position="76"/>
        <end position="86"/>
    </location>
</feature>
<feature type="domain" description="C2H2-type" evidence="8">
    <location>
        <begin position="158"/>
        <end position="190"/>
    </location>
</feature>
<feature type="region of interest" description="Disordered" evidence="7">
    <location>
        <begin position="1"/>
        <end position="48"/>
    </location>
</feature>